<dbReference type="GO" id="GO:0052925">
    <property type="term" value="F:dol-P-Man:Man(5)GlcNAc(2)-PP-Dol alpha-1,3-mannosyltransferase activity"/>
    <property type="evidence" value="ECO:0007669"/>
    <property type="project" value="UniProtKB-EC"/>
</dbReference>
<keyword evidence="17" id="KW-1185">Reference proteome</keyword>
<evidence type="ECO:0000256" key="1">
    <source>
        <dbReference type="ARBA" id="ARBA00004477"/>
    </source>
</evidence>
<feature type="transmembrane region" description="Helical" evidence="14">
    <location>
        <begin position="16"/>
        <end position="36"/>
    </location>
</feature>
<evidence type="ECO:0000256" key="10">
    <source>
        <dbReference type="ARBA" id="ARBA00023136"/>
    </source>
</evidence>
<proteinExistence type="inferred from homology"/>
<evidence type="ECO:0000256" key="7">
    <source>
        <dbReference type="ARBA" id="ARBA00022692"/>
    </source>
</evidence>
<evidence type="ECO:0000256" key="14">
    <source>
        <dbReference type="RuleBase" id="RU364047"/>
    </source>
</evidence>
<dbReference type="EMBL" id="JANBOH010000431">
    <property type="protein sequence ID" value="KAJ1642304.1"/>
    <property type="molecule type" value="Genomic_DNA"/>
</dbReference>
<feature type="transmembrane region" description="Helical" evidence="14">
    <location>
        <begin position="141"/>
        <end position="163"/>
    </location>
</feature>
<dbReference type="GO" id="GO:0005789">
    <property type="term" value="C:endoplasmic reticulum membrane"/>
    <property type="evidence" value="ECO:0007669"/>
    <property type="project" value="UniProtKB-SubCell"/>
</dbReference>
<feature type="transmembrane region" description="Helical" evidence="14">
    <location>
        <begin position="269"/>
        <end position="287"/>
    </location>
</feature>
<evidence type="ECO:0000256" key="12">
    <source>
        <dbReference type="ARBA" id="ARBA00049506"/>
    </source>
</evidence>
<organism evidence="16 17">
    <name type="scientific">Coemansia asiatica</name>
    <dbReference type="NCBI Taxonomy" id="1052880"/>
    <lineage>
        <taxon>Eukaryota</taxon>
        <taxon>Fungi</taxon>
        <taxon>Fungi incertae sedis</taxon>
        <taxon>Zoopagomycota</taxon>
        <taxon>Kickxellomycotina</taxon>
        <taxon>Kickxellomycetes</taxon>
        <taxon>Kickxellales</taxon>
        <taxon>Kickxellaceae</taxon>
        <taxon>Coemansia</taxon>
    </lineage>
</organism>
<keyword evidence="6 14" id="KW-0808">Transferase</keyword>
<feature type="region of interest" description="Disordered" evidence="15">
    <location>
        <begin position="419"/>
        <end position="442"/>
    </location>
</feature>
<dbReference type="PANTHER" id="PTHR12646">
    <property type="entry name" value="NOT56 - RELATED"/>
    <property type="match status" value="1"/>
</dbReference>
<evidence type="ECO:0000313" key="17">
    <source>
        <dbReference type="Proteomes" id="UP001145021"/>
    </source>
</evidence>
<comment type="function">
    <text evidence="11 14">Dol-P-Man:Man(5)GlcNAc(2)-PP-Dol alpha-1,3-mannosyltransferase that operates in the biosynthetic pathway of dolichol-linked oligosaccharides, the glycan precursors employed in protein asparagine (N)-glycosylation. The assembly of dolichol-linked oligosaccharides begins on the cytosolic side of the endoplasmic reticulum membrane and finishes in its lumen. The sequential addition of sugars to dolichol pyrophosphate produces dolichol-linked oligosaccharides containing fourteen sugars, including two GlcNAcs, nine mannoses and three glucoses. Once assembled, the oligosaccharide is transferred from the lipid to nascent proteins by oligosaccharyltransferases. In the lumen of the endoplasmic reticulum, adds the first dolichyl beta-D-mannosyl phosphate derived mannose in an alpha-1,3 linkage to Man(5)GlcNAc(2)-PP-dolichol to produce Man(6)GlcNAc(2)-PP-dolichol.</text>
</comment>
<evidence type="ECO:0000256" key="11">
    <source>
        <dbReference type="ARBA" id="ARBA00044743"/>
    </source>
</evidence>
<dbReference type="Pfam" id="PF05208">
    <property type="entry name" value="ALG3"/>
    <property type="match status" value="1"/>
</dbReference>
<evidence type="ECO:0000256" key="3">
    <source>
        <dbReference type="ARBA" id="ARBA00011964"/>
    </source>
</evidence>
<feature type="compositionally biased region" description="Basic and acidic residues" evidence="15">
    <location>
        <begin position="424"/>
        <end position="442"/>
    </location>
</feature>
<comment type="subcellular location">
    <subcellularLocation>
        <location evidence="1 14">Endoplasmic reticulum membrane</location>
        <topology evidence="1 14">Multi-pass membrane protein</topology>
    </subcellularLocation>
</comment>
<dbReference type="PANTHER" id="PTHR12646:SF0">
    <property type="entry name" value="DOL-P-MAN:MAN(5)GLCNAC(2)-PP-DOL ALPHA-1,3-MANNOSYLTRANSFERASE"/>
    <property type="match status" value="1"/>
</dbReference>
<evidence type="ECO:0000256" key="4">
    <source>
        <dbReference type="ARBA" id="ARBA00015561"/>
    </source>
</evidence>
<keyword evidence="8 14" id="KW-0256">Endoplasmic reticulum</keyword>
<evidence type="ECO:0000256" key="8">
    <source>
        <dbReference type="ARBA" id="ARBA00022824"/>
    </source>
</evidence>
<keyword evidence="7 14" id="KW-0812">Transmembrane</keyword>
<sequence>MSVIDFVCNVLFTRRFFLAISVLVVIFEIFANILIIQQVPYTEIDWKAYMQEVQGVLDGERNYLHLRGDTGPLVYPAGFVWIYQVLFYVTDNGSNIQLAQYIFMAIYIATLIVVLAIFKHTRMPPALLALLAVSKRMHSIFVLRLFNDTVAMLFAYTAIYAMVNSRSRHCVSRLSALLFSLGIAVKMNVQLMLPGAAFIWWRQGGLLAVTNQLLIIAVTQAALAAPFLATYPKEYLARAFDFARQFDYTWTVNWRFVGKDVFISQQWSIFLLSIHLALLATLWLVLWPRLSQNSAWSIIKSGLMRADKAQILVSPSSSSSNISTSSGAEEIITVIFMSNFVGIVCARSLHYQFYSWYFHMLPYLLYLAQLHPVILAATWFAIEYAWNVYPSTVFSSLTLLTAHVLLLAAVMYRMTLNPSSSSKAEAEEAKTKAKTKEKSKTV</sequence>
<name>A0A9W8CG10_9FUNG</name>
<dbReference type="InterPro" id="IPR007873">
    <property type="entry name" value="Glycosyltransferase_ALG3"/>
</dbReference>
<keyword evidence="5 14" id="KW-0328">Glycosyltransferase</keyword>
<feature type="transmembrane region" description="Helical" evidence="14">
    <location>
        <begin position="361"/>
        <end position="382"/>
    </location>
</feature>
<feature type="transmembrane region" description="Helical" evidence="14">
    <location>
        <begin position="101"/>
        <end position="121"/>
    </location>
</feature>
<comment type="similarity">
    <text evidence="13">Belongs to the glycosyltransferase ALG3 family.</text>
</comment>
<keyword evidence="10 14" id="KW-0472">Membrane</keyword>
<dbReference type="AlphaFoldDB" id="A0A9W8CG10"/>
<evidence type="ECO:0000256" key="2">
    <source>
        <dbReference type="ARBA" id="ARBA00004922"/>
    </source>
</evidence>
<evidence type="ECO:0000256" key="15">
    <source>
        <dbReference type="SAM" id="MobiDB-lite"/>
    </source>
</evidence>
<evidence type="ECO:0000256" key="6">
    <source>
        <dbReference type="ARBA" id="ARBA00022679"/>
    </source>
</evidence>
<evidence type="ECO:0000256" key="9">
    <source>
        <dbReference type="ARBA" id="ARBA00022989"/>
    </source>
</evidence>
<dbReference type="Proteomes" id="UP001145021">
    <property type="component" value="Unassembled WGS sequence"/>
</dbReference>
<keyword evidence="9 14" id="KW-1133">Transmembrane helix</keyword>
<reference evidence="16" key="1">
    <citation type="submission" date="2022-07" db="EMBL/GenBank/DDBJ databases">
        <title>Phylogenomic reconstructions and comparative analyses of Kickxellomycotina fungi.</title>
        <authorList>
            <person name="Reynolds N.K."/>
            <person name="Stajich J.E."/>
            <person name="Barry K."/>
            <person name="Grigoriev I.V."/>
            <person name="Crous P."/>
            <person name="Smith M.E."/>
        </authorList>
    </citation>
    <scope>NUCLEOTIDE SEQUENCE</scope>
    <source>
        <strain evidence="16">NBRC 105413</strain>
    </source>
</reference>
<feature type="transmembrane region" description="Helical" evidence="14">
    <location>
        <begin position="213"/>
        <end position="231"/>
    </location>
</feature>
<protein>
    <recommendedName>
        <fullName evidence="4 14">Dol-P-Man:Man(5)GlcNAc(2)-PP-Dol alpha-1,3-mannosyltransferase</fullName>
        <ecNumber evidence="3 14">2.4.1.258</ecNumber>
    </recommendedName>
    <alternativeName>
        <fullName evidence="14">Dol-P-Man-dependent alpha(1-3)-mannosyltransferase</fullName>
    </alternativeName>
</protein>
<feature type="transmembrane region" description="Helical" evidence="14">
    <location>
        <begin position="388"/>
        <end position="412"/>
    </location>
</feature>
<evidence type="ECO:0000256" key="13">
    <source>
        <dbReference type="ARBA" id="ARBA00093457"/>
    </source>
</evidence>
<evidence type="ECO:0000313" key="16">
    <source>
        <dbReference type="EMBL" id="KAJ1642304.1"/>
    </source>
</evidence>
<gene>
    <name evidence="16" type="primary">ALG3</name>
    <name evidence="16" type="ORF">LPJ64_005845</name>
</gene>
<feature type="transmembrane region" description="Helical" evidence="14">
    <location>
        <begin position="175"/>
        <end position="201"/>
    </location>
</feature>
<comment type="caution">
    <text evidence="16">The sequence shown here is derived from an EMBL/GenBank/DDBJ whole genome shotgun (WGS) entry which is preliminary data.</text>
</comment>
<dbReference type="EC" id="2.4.1.258" evidence="3 14"/>
<comment type="pathway">
    <text evidence="2 14">Protein modification; protein glycosylation.</text>
</comment>
<evidence type="ECO:0000256" key="5">
    <source>
        <dbReference type="ARBA" id="ARBA00022676"/>
    </source>
</evidence>
<accession>A0A9W8CG10</accession>
<comment type="catalytic activity">
    <reaction evidence="12 14">
        <text>an alpha-D-Man-(1-&gt;2)-alpha-D-Man-(1-&gt;2)-alpha-D-Man-(1-&gt;3)-[alpha-D-Man-(1-&gt;6)]-beta-D-Man-(1-&gt;4)-beta-D-GlcNAc-(1-&gt;4)-alpha-D-GlcNAc-diphospho-di-trans,poly-cis-dolichol + a di-trans,poly-cis-dolichyl beta-D-mannosyl phosphate = an alpha-D-Man-(1-&gt;2)-alpha-D-Man-(1-&gt;2)-alpha-D-Man-(1-&gt;3)-[alpha-D-Man-(1-&gt;3)-alpha-D-Man-(1-&gt;6)]-beta-D-Man-(1-&gt;4)-beta-D-GlcNAc-(1-&gt;4)-alpha-D-GlcNAc-diphospho-di-trans,poly-cis-dolichol + a di-trans,poly-cis-dolichyl phosphate + H(+)</text>
        <dbReference type="Rhea" id="RHEA:29527"/>
        <dbReference type="Rhea" id="RHEA-COMP:19498"/>
        <dbReference type="Rhea" id="RHEA-COMP:19501"/>
        <dbReference type="Rhea" id="RHEA-COMP:19516"/>
        <dbReference type="Rhea" id="RHEA-COMP:19517"/>
        <dbReference type="ChEBI" id="CHEBI:15378"/>
        <dbReference type="ChEBI" id="CHEBI:57683"/>
        <dbReference type="ChEBI" id="CHEBI:58211"/>
        <dbReference type="ChEBI" id="CHEBI:132515"/>
        <dbReference type="ChEBI" id="CHEBI:132516"/>
        <dbReference type="EC" id="2.4.1.258"/>
    </reaction>
    <physiologicalReaction direction="left-to-right" evidence="12 14">
        <dbReference type="Rhea" id="RHEA:29528"/>
    </physiologicalReaction>
</comment>